<feature type="signal peptide" evidence="1">
    <location>
        <begin position="1"/>
        <end position="34"/>
    </location>
</feature>
<name>A0A6B0U9L7_IXORI</name>
<keyword evidence="1" id="KW-0732">Signal</keyword>
<dbReference type="AlphaFoldDB" id="A0A6B0U9L7"/>
<sequence length="106" mass="11921">MFRSRPHAWWRAYHPCVWACALGLLGVWPPGVGCSRPRWPRPRCGGEASLCVCEPAASYVLNLRARSRSLDFCRLPARACSEAVSWASWLNIFKRGNSAKNSTEDK</sequence>
<evidence type="ECO:0000313" key="2">
    <source>
        <dbReference type="EMBL" id="MXU89259.1"/>
    </source>
</evidence>
<reference evidence="2" key="1">
    <citation type="submission" date="2019-12" db="EMBL/GenBank/DDBJ databases">
        <title>An insight into the sialome of adult female Ixodes ricinus ticks feeding for 6 days.</title>
        <authorList>
            <person name="Perner J."/>
            <person name="Ribeiro J.M.C."/>
        </authorList>
    </citation>
    <scope>NUCLEOTIDE SEQUENCE</scope>
    <source>
        <strain evidence="2">Semi-engorged</strain>
        <tissue evidence="2">Salivary glands</tissue>
    </source>
</reference>
<proteinExistence type="predicted"/>
<evidence type="ECO:0000256" key="1">
    <source>
        <dbReference type="SAM" id="SignalP"/>
    </source>
</evidence>
<dbReference type="EMBL" id="GIFC01007176">
    <property type="protein sequence ID" value="MXU89259.1"/>
    <property type="molecule type" value="Transcribed_RNA"/>
</dbReference>
<protein>
    <submittedName>
        <fullName evidence="2">Putative secreted protein</fullName>
    </submittedName>
</protein>
<feature type="chain" id="PRO_5025472439" evidence="1">
    <location>
        <begin position="35"/>
        <end position="106"/>
    </location>
</feature>
<organism evidence="2">
    <name type="scientific">Ixodes ricinus</name>
    <name type="common">Common tick</name>
    <name type="synonym">Acarus ricinus</name>
    <dbReference type="NCBI Taxonomy" id="34613"/>
    <lineage>
        <taxon>Eukaryota</taxon>
        <taxon>Metazoa</taxon>
        <taxon>Ecdysozoa</taxon>
        <taxon>Arthropoda</taxon>
        <taxon>Chelicerata</taxon>
        <taxon>Arachnida</taxon>
        <taxon>Acari</taxon>
        <taxon>Parasitiformes</taxon>
        <taxon>Ixodida</taxon>
        <taxon>Ixodoidea</taxon>
        <taxon>Ixodidae</taxon>
        <taxon>Ixodinae</taxon>
        <taxon>Ixodes</taxon>
    </lineage>
</organism>
<accession>A0A6B0U9L7</accession>